<dbReference type="OrthoDB" id="4791147at2"/>
<proteinExistence type="predicted"/>
<protein>
    <submittedName>
        <fullName evidence="2">Polysaccharide deacetylase family protein</fullName>
    </submittedName>
</protein>
<dbReference type="InterPro" id="IPR002509">
    <property type="entry name" value="NODB_dom"/>
</dbReference>
<dbReference type="GO" id="GO:0016810">
    <property type="term" value="F:hydrolase activity, acting on carbon-nitrogen (but not peptide) bonds"/>
    <property type="evidence" value="ECO:0007669"/>
    <property type="project" value="InterPro"/>
</dbReference>
<dbReference type="Gene3D" id="3.20.20.370">
    <property type="entry name" value="Glycoside hydrolase/deacetylase"/>
    <property type="match status" value="1"/>
</dbReference>
<evidence type="ECO:0000313" key="3">
    <source>
        <dbReference type="Proteomes" id="UP000297951"/>
    </source>
</evidence>
<evidence type="ECO:0000259" key="1">
    <source>
        <dbReference type="Pfam" id="PF01522"/>
    </source>
</evidence>
<dbReference type="GO" id="GO:0005975">
    <property type="term" value="P:carbohydrate metabolic process"/>
    <property type="evidence" value="ECO:0007669"/>
    <property type="project" value="InterPro"/>
</dbReference>
<dbReference type="AlphaFoldDB" id="A0A4Y9F1Z2"/>
<dbReference type="EMBL" id="SPQC01000051">
    <property type="protein sequence ID" value="TFU20646.1"/>
    <property type="molecule type" value="Genomic_DNA"/>
</dbReference>
<accession>A0A4Y9F1Z2</accession>
<comment type="caution">
    <text evidence="2">The sequence shown here is derived from an EMBL/GenBank/DDBJ whole genome shotgun (WGS) entry which is preliminary data.</text>
</comment>
<dbReference type="CDD" id="cd10918">
    <property type="entry name" value="CE4_NodB_like_5s_6s"/>
    <property type="match status" value="1"/>
</dbReference>
<feature type="domain" description="NodB homology" evidence="1">
    <location>
        <begin position="157"/>
        <end position="275"/>
    </location>
</feature>
<dbReference type="Proteomes" id="UP000297951">
    <property type="component" value="Unassembled WGS sequence"/>
</dbReference>
<dbReference type="Pfam" id="PF01522">
    <property type="entry name" value="Polysacc_deac_1"/>
    <property type="match status" value="1"/>
</dbReference>
<sequence length="420" mass="45674">MSDNYRKPLRSDYIRNGADIITHNANESYRREESALAAIAEVSAGLDGHTLVDINAGSAGSYQLGSNYRSYPVLAGESLLVELEKIGVPTGTDTRLLVELNAPTAGTYEVGSNYRSRTVGGGVSADYVDSQVQALPDVAQRELLRDRARRITAAPRRTTAKAVVALVADDYPRDTIDHLAPLLKARNLPWSWALNGDTFDSGYSYQSFSTGKTWADVKTLADRDGVEICNHGASHRDVTSISALQAEIVGSRDRLRAETGQDILGFVPPGCDFPEGVNFKSTPLIAREGLELKLVGTAYDQLVNYTHAWATGVFSDPGTNTPCHPLDGSPRMNAGRTWLDAPNNNAIAPGGSAYLWLDKAIELKRGVIFGIHACYMDGASLGGRMTRENLTAWLDRLAQLRDAGTVEVVTMTKWHYTRLD</sequence>
<organism evidence="2 3">
    <name type="scientific">Rothia nasimurium</name>
    <dbReference type="NCBI Taxonomy" id="85336"/>
    <lineage>
        <taxon>Bacteria</taxon>
        <taxon>Bacillati</taxon>
        <taxon>Actinomycetota</taxon>
        <taxon>Actinomycetes</taxon>
        <taxon>Micrococcales</taxon>
        <taxon>Micrococcaceae</taxon>
        <taxon>Rothia</taxon>
    </lineage>
</organism>
<dbReference type="InterPro" id="IPR011330">
    <property type="entry name" value="Glyco_hydro/deAcase_b/a-brl"/>
</dbReference>
<reference evidence="2 3" key="1">
    <citation type="submission" date="2019-03" db="EMBL/GenBank/DDBJ databases">
        <title>Diversity of the mouse oral microbiome.</title>
        <authorList>
            <person name="Joseph S."/>
            <person name="Aduse-Opoku J."/>
            <person name="Curtis M."/>
            <person name="Wade W."/>
            <person name="Hashim A."/>
        </authorList>
    </citation>
    <scope>NUCLEOTIDE SEQUENCE [LARGE SCALE GENOMIC DNA]</scope>
    <source>
        <strain evidence="3">irhom_31</strain>
    </source>
</reference>
<name>A0A4Y9F1Z2_9MICC</name>
<dbReference type="SUPFAM" id="SSF88713">
    <property type="entry name" value="Glycoside hydrolase/deacetylase"/>
    <property type="match status" value="1"/>
</dbReference>
<evidence type="ECO:0000313" key="2">
    <source>
        <dbReference type="EMBL" id="TFU20646.1"/>
    </source>
</evidence>
<dbReference type="RefSeq" id="WP_135013779.1">
    <property type="nucleotide sequence ID" value="NZ_JADGLK010000051.1"/>
</dbReference>
<gene>
    <name evidence="2" type="ORF">E4U03_10990</name>
</gene>